<organism evidence="1 2">
    <name type="scientific">Colwellia psychrerythraea</name>
    <name type="common">Vibrio psychroerythus</name>
    <dbReference type="NCBI Taxonomy" id="28229"/>
    <lineage>
        <taxon>Bacteria</taxon>
        <taxon>Pseudomonadati</taxon>
        <taxon>Pseudomonadota</taxon>
        <taxon>Gammaproteobacteria</taxon>
        <taxon>Alteromonadales</taxon>
        <taxon>Colwelliaceae</taxon>
        <taxon>Colwellia</taxon>
    </lineage>
</organism>
<reference evidence="1 2" key="1">
    <citation type="submission" date="2014-08" db="EMBL/GenBank/DDBJ databases">
        <title>Genomic and Phenotypic Diversity of Colwellia psychrerythraea strains from Disparate Marine Basins.</title>
        <authorList>
            <person name="Techtmann S.M."/>
            <person name="Stelling S.C."/>
            <person name="Utturkar S.M."/>
            <person name="Alshibli N."/>
            <person name="Harris A."/>
            <person name="Brown S.D."/>
            <person name="Hazen T.C."/>
        </authorList>
    </citation>
    <scope>NUCLEOTIDE SEQUENCE [LARGE SCALE GENOMIC DNA]</scope>
    <source>
        <strain evidence="1 2">GAB14E</strain>
    </source>
</reference>
<gene>
    <name evidence="1" type="ORF">GAB14E_2665</name>
</gene>
<name>A0A099KS23_COLPS</name>
<dbReference type="EMBL" id="JQEC01000027">
    <property type="protein sequence ID" value="KGJ93341.1"/>
    <property type="molecule type" value="Genomic_DNA"/>
</dbReference>
<evidence type="ECO:0000313" key="1">
    <source>
        <dbReference type="EMBL" id="KGJ93341.1"/>
    </source>
</evidence>
<dbReference type="PATRIC" id="fig|28229.3.peg.2292"/>
<sequence>MLILACLVNPQALAIEIVTHPQVAESSLTKSQLRRIYTMRQLRWSDNRAITVFVLPSQHSLHQRFAKERLQIFPYQLNRVWHKLTYSGLGVAPTIVQSEQELIQAVINTPGAIGYVGDKTLIKLRQQHEQGLISAFKISQKVTNMEEEQKVSRKGVVNVVKIKD</sequence>
<protein>
    <recommendedName>
        <fullName evidence="3">PBP domain-containing protein</fullName>
    </recommendedName>
</protein>
<dbReference type="AlphaFoldDB" id="A0A099KS23"/>
<evidence type="ECO:0000313" key="2">
    <source>
        <dbReference type="Proteomes" id="UP000029868"/>
    </source>
</evidence>
<evidence type="ECO:0008006" key="3">
    <source>
        <dbReference type="Google" id="ProtNLM"/>
    </source>
</evidence>
<dbReference type="SUPFAM" id="SSF53850">
    <property type="entry name" value="Periplasmic binding protein-like II"/>
    <property type="match status" value="1"/>
</dbReference>
<proteinExistence type="predicted"/>
<accession>A0A099KS23</accession>
<dbReference type="Gene3D" id="3.40.190.10">
    <property type="entry name" value="Periplasmic binding protein-like II"/>
    <property type="match status" value="1"/>
</dbReference>
<dbReference type="Proteomes" id="UP000029868">
    <property type="component" value="Unassembled WGS sequence"/>
</dbReference>
<comment type="caution">
    <text evidence="1">The sequence shown here is derived from an EMBL/GenBank/DDBJ whole genome shotgun (WGS) entry which is preliminary data.</text>
</comment>